<accession>G8CT10</accession>
<feature type="chain" id="PRO_5003508970" evidence="1">
    <location>
        <begin position="21"/>
        <end position="704"/>
    </location>
</feature>
<feature type="signal peptide" evidence="1">
    <location>
        <begin position="1"/>
        <end position="20"/>
    </location>
</feature>
<organism evidence="3">
    <name type="scientific">Amphidinium carterae</name>
    <name type="common">Dinoflagellate</name>
    <dbReference type="NCBI Taxonomy" id="2961"/>
    <lineage>
        <taxon>Eukaryota</taxon>
        <taxon>Sar</taxon>
        <taxon>Alveolata</taxon>
        <taxon>Dinophyceae</taxon>
        <taxon>Amphidiniales</taxon>
        <taxon>Amphidiniaceae</taxon>
        <taxon>Amphidinium</taxon>
    </lineage>
</organism>
<dbReference type="InterPro" id="IPR052956">
    <property type="entry name" value="Mesenchyme-surface_protein"/>
</dbReference>
<gene>
    <name evidence="3" type="primary">aap</name>
</gene>
<dbReference type="PANTHER" id="PTHR46928:SF1">
    <property type="entry name" value="MESENCHYME-SPECIFIC CELL SURFACE GLYCOPROTEIN"/>
    <property type="match status" value="1"/>
</dbReference>
<dbReference type="InterPro" id="IPR055188">
    <property type="entry name" value="Choice_anch_I"/>
</dbReference>
<feature type="domain" description="Choice-of-anchor I" evidence="2">
    <location>
        <begin position="65"/>
        <end position="476"/>
    </location>
</feature>
<dbReference type="Pfam" id="PF22494">
    <property type="entry name" value="choice_anch_I"/>
    <property type="match status" value="1"/>
</dbReference>
<sequence length="704" mass="74969">MMVVVTKALFLLVLAPVALGKGRRLASTPDLHSDEAAAGQPLDFAMKSRVYIPYNNMADGMGFGMGAAEQIAYDDVEKYGYAISEQGYINVVDWNDAAAPVVLSELAVDLAGMKLTDIEICTNFGVFFVGAGAADTVSNGKIHVFHTVKRADPMTPTQIVEVEVGPLPDMLLPNSACTKVAVANEGEGSYDSGLTDPAGSVMILSSTNFSLSDGVTVQTISLSTYTDEELKAMGVHLPLEKNAMEYWDDHSHLADDIDFSAARASYSSGMNLEPEYLAWSYDETTLFVNLQENNAVASVTVPESGDATLEGIHGLGMKDHGSVELDIVEDGACSFATYAGLHALRHPDAIQAIRVNCVDYIITANEGDDKGYGDWEEKWKLKDLIDDDMTMDGDIMYLNASTAAMSTAGLIHTAGSDSLRITVGSSAVNYADPMHPVMENIVIFGGRGMSIFKYEEGALSLHWDSGKMFEKNQCDNYAWAHNAIQDEEFAPKWGVLYNSSGSGLKETLDEMNDPDEDGCEDGGDGNPGACPLGETVDGRSQKDGAGTEAVVAGMACGRLVAVTATEKQGTAFVYDVTNPASPELLFVKHLSTASETKNPGVAYAARELGEIDPEAMIFLDACHSPSGQAGVMFGGAWSGTMSFWEFSCPAGWTAECDHMHDHCGATSTTGTADDSTNGDSEVGGADRSARYGVILLTAFLTVRA</sequence>
<evidence type="ECO:0000259" key="2">
    <source>
        <dbReference type="Pfam" id="PF22494"/>
    </source>
</evidence>
<evidence type="ECO:0000256" key="1">
    <source>
        <dbReference type="SAM" id="SignalP"/>
    </source>
</evidence>
<protein>
    <submittedName>
        <fullName evidence="3">Alkaline phosphatase</fullName>
    </submittedName>
</protein>
<reference evidence="3" key="1">
    <citation type="journal article" date="2011" name="J. Phycol.">
        <title>Alkaline phosphatase gene sequence and transcriptional regulation by phosphate limitation in Amphidinium carterae (dinophyceae).</title>
        <authorList>
            <person name="Lin X."/>
            <person name="Zhang H."/>
            <person name="Huang B."/>
            <person name="Lin S."/>
        </authorList>
    </citation>
    <scope>NUCLEOTIDE SEQUENCE</scope>
    <source>
        <strain evidence="3">CCMP1314</strain>
    </source>
</reference>
<dbReference type="EMBL" id="HQ259111">
    <property type="protein sequence ID" value="ADT91623.2"/>
    <property type="molecule type" value="mRNA"/>
</dbReference>
<dbReference type="AlphaFoldDB" id="G8CT10"/>
<dbReference type="PANTHER" id="PTHR46928">
    <property type="entry name" value="MESENCHYME-SPECIFIC CELL SURFACE GLYCOPROTEIN"/>
    <property type="match status" value="1"/>
</dbReference>
<reference evidence="3" key="2">
    <citation type="submission" date="2013-02" db="EMBL/GenBank/DDBJ databases">
        <authorList>
            <person name="Lin X."/>
            <person name="Zhang H."/>
            <person name="Lin S."/>
        </authorList>
    </citation>
    <scope>NUCLEOTIDE SEQUENCE</scope>
    <source>
        <strain evidence="3">CCMP1314</strain>
    </source>
</reference>
<evidence type="ECO:0000313" key="3">
    <source>
        <dbReference type="EMBL" id="ADT91623.2"/>
    </source>
</evidence>
<proteinExistence type="evidence at transcript level"/>
<name>G8CT10_AMPCA</name>
<keyword evidence="1" id="KW-0732">Signal</keyword>